<comment type="subcellular location">
    <subcellularLocation>
        <location evidence="1">Membrane</location>
    </subcellularLocation>
</comment>
<evidence type="ECO:0000313" key="7">
    <source>
        <dbReference type="EMBL" id="MBD2296619.1"/>
    </source>
</evidence>
<evidence type="ECO:0000256" key="3">
    <source>
        <dbReference type="ARBA" id="ARBA00022989"/>
    </source>
</evidence>
<protein>
    <submittedName>
        <fullName evidence="7">Sterol desaturase family protein</fullName>
    </submittedName>
</protein>
<evidence type="ECO:0000256" key="4">
    <source>
        <dbReference type="ARBA" id="ARBA00023136"/>
    </source>
</evidence>
<comment type="caution">
    <text evidence="7">The sequence shown here is derived from an EMBL/GenBank/DDBJ whole genome shotgun (WGS) entry which is preliminary data.</text>
</comment>
<feature type="domain" description="Fatty acid hydroxylase" evidence="6">
    <location>
        <begin position="132"/>
        <end position="250"/>
    </location>
</feature>
<feature type="transmembrane region" description="Helical" evidence="5">
    <location>
        <begin position="128"/>
        <end position="147"/>
    </location>
</feature>
<dbReference type="GO" id="GO:0008610">
    <property type="term" value="P:lipid biosynthetic process"/>
    <property type="evidence" value="ECO:0007669"/>
    <property type="project" value="InterPro"/>
</dbReference>
<evidence type="ECO:0000256" key="5">
    <source>
        <dbReference type="SAM" id="Phobius"/>
    </source>
</evidence>
<proteinExistence type="predicted"/>
<evidence type="ECO:0000256" key="2">
    <source>
        <dbReference type="ARBA" id="ARBA00022692"/>
    </source>
</evidence>
<dbReference type="Proteomes" id="UP000662185">
    <property type="component" value="Unassembled WGS sequence"/>
</dbReference>
<feature type="transmembrane region" description="Helical" evidence="5">
    <location>
        <begin position="90"/>
        <end position="113"/>
    </location>
</feature>
<dbReference type="GO" id="GO:0016020">
    <property type="term" value="C:membrane"/>
    <property type="evidence" value="ECO:0007669"/>
    <property type="project" value="UniProtKB-SubCell"/>
</dbReference>
<keyword evidence="2 5" id="KW-0812">Transmembrane</keyword>
<organism evidence="7 8">
    <name type="scientific">Anabaena sphaerica FACHB-251</name>
    <dbReference type="NCBI Taxonomy" id="2692883"/>
    <lineage>
        <taxon>Bacteria</taxon>
        <taxon>Bacillati</taxon>
        <taxon>Cyanobacteriota</taxon>
        <taxon>Cyanophyceae</taxon>
        <taxon>Nostocales</taxon>
        <taxon>Nostocaceae</taxon>
        <taxon>Anabaena</taxon>
    </lineage>
</organism>
<feature type="transmembrane region" description="Helical" evidence="5">
    <location>
        <begin position="12"/>
        <end position="32"/>
    </location>
</feature>
<dbReference type="InterPro" id="IPR006694">
    <property type="entry name" value="Fatty_acid_hydroxylase"/>
</dbReference>
<dbReference type="EMBL" id="JACJQU010000026">
    <property type="protein sequence ID" value="MBD2296619.1"/>
    <property type="molecule type" value="Genomic_DNA"/>
</dbReference>
<dbReference type="Pfam" id="PF04116">
    <property type="entry name" value="FA_hydroxylase"/>
    <property type="match status" value="1"/>
</dbReference>
<dbReference type="GO" id="GO:0005506">
    <property type="term" value="F:iron ion binding"/>
    <property type="evidence" value="ECO:0007669"/>
    <property type="project" value="InterPro"/>
</dbReference>
<keyword evidence="3 5" id="KW-1133">Transmembrane helix</keyword>
<evidence type="ECO:0000256" key="1">
    <source>
        <dbReference type="ARBA" id="ARBA00004370"/>
    </source>
</evidence>
<sequence length="288" mass="33350">MQRFFNCCFELEFYLKIAISCAMVQQVFYLLLEKIELNFITQVVLYWLIGSISFYAIGIFIEKFIKSNDVLRDKLTVRVKKVKKQEFPAFTIKGIIAGEIKAFMSVSIILYLAPEVHRGNSLLLNLGWFWMRIVAADFCFYVVHRLFHTKSFLKIHLKHHEFQDTSSFVAGHKSLLEYIIVTITDVLPILIFGYDITQVCAWTLIGNIYNLEGHSSLSIFFIPSDFHDLHHTGFNGNYGIHGFWDRVFKTLNPLSKKPGIMFPVSLIESNIINPYISAKQATHNKFDD</sequence>
<evidence type="ECO:0000259" key="6">
    <source>
        <dbReference type="Pfam" id="PF04116"/>
    </source>
</evidence>
<evidence type="ECO:0000313" key="8">
    <source>
        <dbReference type="Proteomes" id="UP000662185"/>
    </source>
</evidence>
<dbReference type="PANTHER" id="PTHR11863">
    <property type="entry name" value="STEROL DESATURASE"/>
    <property type="match status" value="1"/>
</dbReference>
<dbReference type="AlphaFoldDB" id="A0A926WLF6"/>
<feature type="transmembrane region" description="Helical" evidence="5">
    <location>
        <begin position="44"/>
        <end position="65"/>
    </location>
</feature>
<accession>A0A926WLF6</accession>
<keyword evidence="8" id="KW-1185">Reference proteome</keyword>
<gene>
    <name evidence="7" type="ORF">H6G06_24835</name>
</gene>
<keyword evidence="4 5" id="KW-0472">Membrane</keyword>
<name>A0A926WLF6_9NOST</name>
<reference evidence="8" key="1">
    <citation type="journal article" date="2020" name="ISME J.">
        <title>Comparative genomics reveals insights into cyanobacterial evolution and habitat adaptation.</title>
        <authorList>
            <person name="Chen M.Y."/>
            <person name="Teng W.K."/>
            <person name="Zhao L."/>
            <person name="Hu C.X."/>
            <person name="Zhou Y.K."/>
            <person name="Han B.P."/>
            <person name="Song L.R."/>
            <person name="Shu W.S."/>
        </authorList>
    </citation>
    <scope>NUCLEOTIDE SEQUENCE [LARGE SCALE GENOMIC DNA]</scope>
    <source>
        <strain evidence="8">FACHB-251</strain>
    </source>
</reference>
<dbReference type="InterPro" id="IPR050307">
    <property type="entry name" value="Sterol_Desaturase_Related"/>
</dbReference>
<dbReference type="GO" id="GO:0016491">
    <property type="term" value="F:oxidoreductase activity"/>
    <property type="evidence" value="ECO:0007669"/>
    <property type="project" value="InterPro"/>
</dbReference>